<name>A0A3M7PW92_BRAPC</name>
<proteinExistence type="predicted"/>
<organism evidence="1 2">
    <name type="scientific">Brachionus plicatilis</name>
    <name type="common">Marine rotifer</name>
    <name type="synonym">Brachionus muelleri</name>
    <dbReference type="NCBI Taxonomy" id="10195"/>
    <lineage>
        <taxon>Eukaryota</taxon>
        <taxon>Metazoa</taxon>
        <taxon>Spiralia</taxon>
        <taxon>Gnathifera</taxon>
        <taxon>Rotifera</taxon>
        <taxon>Eurotatoria</taxon>
        <taxon>Monogononta</taxon>
        <taxon>Pseudotrocha</taxon>
        <taxon>Ploima</taxon>
        <taxon>Brachionidae</taxon>
        <taxon>Brachionus</taxon>
    </lineage>
</organism>
<dbReference type="Proteomes" id="UP000276133">
    <property type="component" value="Unassembled WGS sequence"/>
</dbReference>
<evidence type="ECO:0000313" key="2">
    <source>
        <dbReference type="Proteomes" id="UP000276133"/>
    </source>
</evidence>
<gene>
    <name evidence="1" type="ORF">BpHYR1_045012</name>
</gene>
<evidence type="ECO:0000313" key="1">
    <source>
        <dbReference type="EMBL" id="RNA02958.1"/>
    </source>
</evidence>
<dbReference type="AlphaFoldDB" id="A0A3M7PW92"/>
<keyword evidence="2" id="KW-1185">Reference proteome</keyword>
<protein>
    <submittedName>
        <fullName evidence="1">Uncharacterized protein</fullName>
    </submittedName>
</protein>
<sequence length="66" mass="7922">MSFYLFYLKNNSEINSKAVPSEVGPLFSLNNLQRFCRLLQKFCMKFHNGINKHKKNKNLRRFKARL</sequence>
<comment type="caution">
    <text evidence="1">The sequence shown here is derived from an EMBL/GenBank/DDBJ whole genome shotgun (WGS) entry which is preliminary data.</text>
</comment>
<dbReference type="EMBL" id="REGN01008699">
    <property type="protein sequence ID" value="RNA02958.1"/>
    <property type="molecule type" value="Genomic_DNA"/>
</dbReference>
<accession>A0A3M7PW92</accession>
<reference evidence="1 2" key="1">
    <citation type="journal article" date="2018" name="Sci. Rep.">
        <title>Genomic signatures of local adaptation to the degree of environmental predictability in rotifers.</title>
        <authorList>
            <person name="Franch-Gras L."/>
            <person name="Hahn C."/>
            <person name="Garcia-Roger E.M."/>
            <person name="Carmona M.J."/>
            <person name="Serra M."/>
            <person name="Gomez A."/>
        </authorList>
    </citation>
    <scope>NUCLEOTIDE SEQUENCE [LARGE SCALE GENOMIC DNA]</scope>
    <source>
        <strain evidence="1">HYR1</strain>
    </source>
</reference>